<evidence type="ECO:0000313" key="2">
    <source>
        <dbReference type="EMBL" id="OMO90016.1"/>
    </source>
</evidence>
<evidence type="ECO:0000313" key="3">
    <source>
        <dbReference type="Proteomes" id="UP000188268"/>
    </source>
</evidence>
<gene>
    <name evidence="2" type="ORF">CCACVL1_07550</name>
</gene>
<keyword evidence="3" id="KW-1185">Reference proteome</keyword>
<proteinExistence type="predicted"/>
<protein>
    <submittedName>
        <fullName evidence="2">Uncharacterized protein</fullName>
    </submittedName>
</protein>
<dbReference type="AlphaFoldDB" id="A0A1R3J5H1"/>
<accession>A0A1R3J5H1</accession>
<sequence length="152" mass="16807">MGYSTKSKNIGVLIHTLSLKLLFQGFHCTETKEETKESKLCHIFQWDQLQQTQSNGIRNPMRDGELPNPIICPETFGTQLPFHFQKLPTSLVCLHNHLAIESDGVPGPVDAASTGQVREEVLLKDDCSGRSEPRNGNSSAKMGCESEIEGKP</sequence>
<feature type="region of interest" description="Disordered" evidence="1">
    <location>
        <begin position="121"/>
        <end position="152"/>
    </location>
</feature>
<dbReference type="Proteomes" id="UP000188268">
    <property type="component" value="Unassembled WGS sequence"/>
</dbReference>
<name>A0A1R3J5H1_COCAP</name>
<dbReference type="EMBL" id="AWWV01008544">
    <property type="protein sequence ID" value="OMO90016.1"/>
    <property type="molecule type" value="Genomic_DNA"/>
</dbReference>
<reference evidence="2 3" key="1">
    <citation type="submission" date="2013-09" db="EMBL/GenBank/DDBJ databases">
        <title>Corchorus capsularis genome sequencing.</title>
        <authorList>
            <person name="Alam M."/>
            <person name="Haque M.S."/>
            <person name="Islam M.S."/>
            <person name="Emdad E.M."/>
            <person name="Islam M.M."/>
            <person name="Ahmed B."/>
            <person name="Halim A."/>
            <person name="Hossen Q.M.M."/>
            <person name="Hossain M.Z."/>
            <person name="Ahmed R."/>
            <person name="Khan M.M."/>
            <person name="Islam R."/>
            <person name="Rashid M.M."/>
            <person name="Khan S.A."/>
            <person name="Rahman M.S."/>
            <person name="Alam M."/>
        </authorList>
    </citation>
    <scope>NUCLEOTIDE SEQUENCE [LARGE SCALE GENOMIC DNA]</scope>
    <source>
        <strain evidence="3">cv. CVL-1</strain>
        <tissue evidence="2">Whole seedling</tissue>
    </source>
</reference>
<organism evidence="2 3">
    <name type="scientific">Corchorus capsularis</name>
    <name type="common">Jute</name>
    <dbReference type="NCBI Taxonomy" id="210143"/>
    <lineage>
        <taxon>Eukaryota</taxon>
        <taxon>Viridiplantae</taxon>
        <taxon>Streptophyta</taxon>
        <taxon>Embryophyta</taxon>
        <taxon>Tracheophyta</taxon>
        <taxon>Spermatophyta</taxon>
        <taxon>Magnoliopsida</taxon>
        <taxon>eudicotyledons</taxon>
        <taxon>Gunneridae</taxon>
        <taxon>Pentapetalae</taxon>
        <taxon>rosids</taxon>
        <taxon>malvids</taxon>
        <taxon>Malvales</taxon>
        <taxon>Malvaceae</taxon>
        <taxon>Grewioideae</taxon>
        <taxon>Apeibeae</taxon>
        <taxon>Corchorus</taxon>
    </lineage>
</organism>
<dbReference type="Gramene" id="OMO90016">
    <property type="protein sequence ID" value="OMO90016"/>
    <property type="gene ID" value="CCACVL1_07550"/>
</dbReference>
<evidence type="ECO:0000256" key="1">
    <source>
        <dbReference type="SAM" id="MobiDB-lite"/>
    </source>
</evidence>
<comment type="caution">
    <text evidence="2">The sequence shown here is derived from an EMBL/GenBank/DDBJ whole genome shotgun (WGS) entry which is preliminary data.</text>
</comment>
<feature type="compositionally biased region" description="Basic and acidic residues" evidence="1">
    <location>
        <begin position="121"/>
        <end position="133"/>
    </location>
</feature>